<dbReference type="EMBL" id="BMKR01000001">
    <property type="protein sequence ID" value="GGF60912.1"/>
    <property type="molecule type" value="Genomic_DNA"/>
</dbReference>
<evidence type="ECO:0000259" key="1">
    <source>
        <dbReference type="Pfam" id="PF03372"/>
    </source>
</evidence>
<dbReference type="GO" id="GO:0000175">
    <property type="term" value="F:3'-5'-RNA exonuclease activity"/>
    <property type="evidence" value="ECO:0007669"/>
    <property type="project" value="TreeGrafter"/>
</dbReference>
<dbReference type="PANTHER" id="PTHR12121:SF36">
    <property type="entry name" value="ENDONUCLEASE_EXONUCLEASE_PHOSPHATASE DOMAIN-CONTAINING PROTEIN"/>
    <property type="match status" value="1"/>
</dbReference>
<comment type="caution">
    <text evidence="2">The sequence shown here is derived from an EMBL/GenBank/DDBJ whole genome shotgun (WGS) entry which is preliminary data.</text>
</comment>
<feature type="domain" description="Endonuclease/exonuclease/phosphatase" evidence="1">
    <location>
        <begin position="9"/>
        <end position="250"/>
    </location>
</feature>
<keyword evidence="2" id="KW-0378">Hydrolase</keyword>
<keyword evidence="2" id="KW-0540">Nuclease</keyword>
<dbReference type="InterPro" id="IPR005135">
    <property type="entry name" value="Endo/exonuclease/phosphatase"/>
</dbReference>
<dbReference type="InterPro" id="IPR036691">
    <property type="entry name" value="Endo/exonu/phosph_ase_sf"/>
</dbReference>
<organism evidence="2 3">
    <name type="scientific">Paenibacillus albidus</name>
    <dbReference type="NCBI Taxonomy" id="2041023"/>
    <lineage>
        <taxon>Bacteria</taxon>
        <taxon>Bacillati</taxon>
        <taxon>Bacillota</taxon>
        <taxon>Bacilli</taxon>
        <taxon>Bacillales</taxon>
        <taxon>Paenibacillaceae</taxon>
        <taxon>Paenibacillus</taxon>
    </lineage>
</organism>
<dbReference type="PANTHER" id="PTHR12121">
    <property type="entry name" value="CARBON CATABOLITE REPRESSOR PROTEIN 4"/>
    <property type="match status" value="1"/>
</dbReference>
<name>A0A917BZM6_9BACL</name>
<protein>
    <submittedName>
        <fullName evidence="2">Endonuclease</fullName>
    </submittedName>
</protein>
<dbReference type="GO" id="GO:0004519">
    <property type="term" value="F:endonuclease activity"/>
    <property type="evidence" value="ECO:0007669"/>
    <property type="project" value="UniProtKB-KW"/>
</dbReference>
<keyword evidence="2" id="KW-0255">Endonuclease</keyword>
<reference evidence="2" key="2">
    <citation type="submission" date="2020-09" db="EMBL/GenBank/DDBJ databases">
        <authorList>
            <person name="Sun Q."/>
            <person name="Zhou Y."/>
        </authorList>
    </citation>
    <scope>NUCLEOTIDE SEQUENCE</scope>
    <source>
        <strain evidence="2">CGMCC 1.16134</strain>
    </source>
</reference>
<dbReference type="AlphaFoldDB" id="A0A917BZM6"/>
<keyword evidence="3" id="KW-1185">Reference proteome</keyword>
<sequence length="259" mass="29885">MDLISYSLATVNVRFDNPADQENAWGYRKKHFLEMMSYYSWDVAGLQEVCGNQLEDISRLSEYSYEGIGRENDNVSEHVPVLYKKDRFEKEDGGTFWLSLTPDYSSKSWNSDCKRICTWVRLKDIRNGKVFVFLNTHLDHVSEEARFKSVQLLKDWIEEHASNVPVVLAGDFNAFPEERCYQVITGILQNARQAANAAHYGPTGTFTGFDYSIAWEDLKEIDYIFASRHVNVLKTRTVVDSFDGRYPSDHFPVTAVVEF</sequence>
<dbReference type="CDD" id="cd09083">
    <property type="entry name" value="EEP-1"/>
    <property type="match status" value="1"/>
</dbReference>
<dbReference type="Pfam" id="PF03372">
    <property type="entry name" value="Exo_endo_phos"/>
    <property type="match status" value="1"/>
</dbReference>
<reference evidence="2" key="1">
    <citation type="journal article" date="2014" name="Int. J. Syst. Evol. Microbiol.">
        <title>Complete genome sequence of Corynebacterium casei LMG S-19264T (=DSM 44701T), isolated from a smear-ripened cheese.</title>
        <authorList>
            <consortium name="US DOE Joint Genome Institute (JGI-PGF)"/>
            <person name="Walter F."/>
            <person name="Albersmeier A."/>
            <person name="Kalinowski J."/>
            <person name="Ruckert C."/>
        </authorList>
    </citation>
    <scope>NUCLEOTIDE SEQUENCE</scope>
    <source>
        <strain evidence="2">CGMCC 1.16134</strain>
    </source>
</reference>
<evidence type="ECO:0000313" key="3">
    <source>
        <dbReference type="Proteomes" id="UP000637643"/>
    </source>
</evidence>
<dbReference type="InterPro" id="IPR050410">
    <property type="entry name" value="CCR4/nocturin_mRNA_transcr"/>
</dbReference>
<dbReference type="SUPFAM" id="SSF56219">
    <property type="entry name" value="DNase I-like"/>
    <property type="match status" value="1"/>
</dbReference>
<evidence type="ECO:0000313" key="2">
    <source>
        <dbReference type="EMBL" id="GGF60912.1"/>
    </source>
</evidence>
<gene>
    <name evidence="2" type="ORF">GCM10010912_02670</name>
</gene>
<dbReference type="Proteomes" id="UP000637643">
    <property type="component" value="Unassembled WGS sequence"/>
</dbReference>
<proteinExistence type="predicted"/>
<accession>A0A917BZM6</accession>
<dbReference type="Gene3D" id="3.60.10.10">
    <property type="entry name" value="Endonuclease/exonuclease/phosphatase"/>
    <property type="match status" value="1"/>
</dbReference>